<name>A0A124EC24_9ACTN</name>
<reference evidence="1 2" key="1">
    <citation type="submission" date="2015-11" db="EMBL/GenBank/DDBJ databases">
        <title>Genome-wide analysis reveals the secondary metabolome in Streptomyces kanasensis ZX01.</title>
        <authorList>
            <person name="Zhang G."/>
            <person name="Han L."/>
            <person name="Feng J."/>
            <person name="Zhang X."/>
        </authorList>
    </citation>
    <scope>NUCLEOTIDE SEQUENCE [LARGE SCALE GENOMIC DNA]</scope>
    <source>
        <strain evidence="1 2">ZX01</strain>
    </source>
</reference>
<evidence type="ECO:0000313" key="1">
    <source>
        <dbReference type="EMBL" id="KUH36306.1"/>
    </source>
</evidence>
<proteinExistence type="predicted"/>
<protein>
    <submittedName>
        <fullName evidence="1">Uncharacterized protein</fullName>
    </submittedName>
</protein>
<dbReference type="Proteomes" id="UP000054011">
    <property type="component" value="Unassembled WGS sequence"/>
</dbReference>
<gene>
    <name evidence="1" type="ORF">ATE80_24245</name>
</gene>
<comment type="caution">
    <text evidence="1">The sequence shown here is derived from an EMBL/GenBank/DDBJ whole genome shotgun (WGS) entry which is preliminary data.</text>
</comment>
<dbReference type="AlphaFoldDB" id="A0A124EC24"/>
<organism evidence="1 2">
    <name type="scientific">Streptomyces kanasensis</name>
    <dbReference type="NCBI Taxonomy" id="936756"/>
    <lineage>
        <taxon>Bacteria</taxon>
        <taxon>Bacillati</taxon>
        <taxon>Actinomycetota</taxon>
        <taxon>Actinomycetes</taxon>
        <taxon>Kitasatosporales</taxon>
        <taxon>Streptomycetaceae</taxon>
        <taxon>Streptomyces</taxon>
    </lineage>
</organism>
<dbReference type="EMBL" id="LNSV01000082">
    <property type="protein sequence ID" value="KUH36306.1"/>
    <property type="molecule type" value="Genomic_DNA"/>
</dbReference>
<accession>A0A124EC24</accession>
<sequence>MPQHRGGPAVSFMSALMTIWTGPSSRSIWSADLPLMTRLSMSGVQPFSRSWAAMPGRYRPAISAQALSSAARAASLACSTASWRVFSVRV</sequence>
<keyword evidence="2" id="KW-1185">Reference proteome</keyword>
<evidence type="ECO:0000313" key="2">
    <source>
        <dbReference type="Proteomes" id="UP000054011"/>
    </source>
</evidence>